<feature type="transmembrane region" description="Helical" evidence="1">
    <location>
        <begin position="185"/>
        <end position="207"/>
    </location>
</feature>
<accession>A0ABT8AF68</accession>
<feature type="transmembrane region" description="Helical" evidence="1">
    <location>
        <begin position="38"/>
        <end position="59"/>
    </location>
</feature>
<keyword evidence="1" id="KW-1133">Transmembrane helix</keyword>
<dbReference type="RefSeq" id="WP_290320267.1">
    <property type="nucleotide sequence ID" value="NZ_JAUFPN010000204.1"/>
</dbReference>
<reference evidence="3" key="1">
    <citation type="journal article" date="2019" name="Int. J. Syst. Evol. Microbiol.">
        <title>The Global Catalogue of Microorganisms (GCM) 10K type strain sequencing project: providing services to taxonomists for standard genome sequencing and annotation.</title>
        <authorList>
            <consortium name="The Broad Institute Genomics Platform"/>
            <consortium name="The Broad Institute Genome Sequencing Center for Infectious Disease"/>
            <person name="Wu L."/>
            <person name="Ma J."/>
        </authorList>
    </citation>
    <scope>NUCLEOTIDE SEQUENCE [LARGE SCALE GENOMIC DNA]</scope>
    <source>
        <strain evidence="3">CECT 7131</strain>
    </source>
</reference>
<keyword evidence="1" id="KW-0472">Membrane</keyword>
<evidence type="ECO:0000313" key="2">
    <source>
        <dbReference type="EMBL" id="MDN3568168.1"/>
    </source>
</evidence>
<protein>
    <submittedName>
        <fullName evidence="2">DUF1345 domain-containing protein</fullName>
    </submittedName>
</protein>
<dbReference type="InterPro" id="IPR009781">
    <property type="entry name" value="DUF1345"/>
</dbReference>
<organism evidence="2 3">
    <name type="scientific">Paeniroseomonas aquatica</name>
    <dbReference type="NCBI Taxonomy" id="373043"/>
    <lineage>
        <taxon>Bacteria</taxon>
        <taxon>Pseudomonadati</taxon>
        <taxon>Pseudomonadota</taxon>
        <taxon>Alphaproteobacteria</taxon>
        <taxon>Acetobacterales</taxon>
        <taxon>Acetobacteraceae</taxon>
        <taxon>Paeniroseomonas</taxon>
    </lineage>
</organism>
<dbReference type="Proteomes" id="UP001529369">
    <property type="component" value="Unassembled WGS sequence"/>
</dbReference>
<feature type="transmembrane region" description="Helical" evidence="1">
    <location>
        <begin position="79"/>
        <end position="99"/>
    </location>
</feature>
<proteinExistence type="predicted"/>
<gene>
    <name evidence="2" type="ORF">QWZ14_27630</name>
</gene>
<sequence length="211" mass="22310">MPGLPLGLHRQPILLAAAAVGVAVGGLARLFGLPWPSAVLSGWCATVLAHIGPTCALMLHATPESIRRRAEELDEGEAAVLGATLAAAIASVGAVFWYLASGEGPATPRQVVLALATISLSWVFVHMLFAVRYAHEYWQAGGGLDFPGDERPEYGEFLYFAFTIGMTFQTSDVAVSRRLLRQLTLIHALVSFLFNAVILAVAVNLAASLAG</sequence>
<keyword evidence="1" id="KW-0812">Transmembrane</keyword>
<dbReference type="Pfam" id="PF07077">
    <property type="entry name" value="DUF1345"/>
    <property type="match status" value="1"/>
</dbReference>
<feature type="transmembrane region" description="Helical" evidence="1">
    <location>
        <begin position="111"/>
        <end position="131"/>
    </location>
</feature>
<comment type="caution">
    <text evidence="2">The sequence shown here is derived from an EMBL/GenBank/DDBJ whole genome shotgun (WGS) entry which is preliminary data.</text>
</comment>
<evidence type="ECO:0000313" key="3">
    <source>
        <dbReference type="Proteomes" id="UP001529369"/>
    </source>
</evidence>
<keyword evidence="3" id="KW-1185">Reference proteome</keyword>
<feature type="transmembrane region" description="Helical" evidence="1">
    <location>
        <begin position="12"/>
        <end position="32"/>
    </location>
</feature>
<name>A0ABT8AF68_9PROT</name>
<dbReference type="EMBL" id="JAUFPN010000204">
    <property type="protein sequence ID" value="MDN3568168.1"/>
    <property type="molecule type" value="Genomic_DNA"/>
</dbReference>
<evidence type="ECO:0000256" key="1">
    <source>
        <dbReference type="SAM" id="Phobius"/>
    </source>
</evidence>